<sequence length="1428" mass="161327">MSSTKDPWDWTVDETVKFLCHDEPGDWSYNLACPDLVALEISLRENSISGLMFLEITDNHVKELGIKTIAQRHYVLKASKWLQRRSPKYQLEQQQQPPLRNPPKALLNEEQLSPKCNNEPIHTNPLFDVSVNTNTSLDDPVGSTILGHSSNLTPLLDGLSPAHTERKKPRRMETTIVERPPILSLMEARSPHELPAPKCAFGNDAFFDHLVKAYPPNDADVLSSLGESSSEGEYDTETREEMQEDEGQSYLDIPPDASGTLEDAEFNEIVDEYIDSRRSQFVETRLPKEQPKALQIWIRGQKFPSMKSQISARVAHLEKRCQALRQALAEAQHSTRSSLIQACACLDPTVIDICLDEWKLSVLDQTTSPAKVAHPPRPPRPKKSKVNSDGEETLDSDSDSVHDTGEETLSLDSDSVREIGEDEDDESSEQSEDSLAPVLISDVEDGEIAQDEEEPRPRAAYQYGPFRDYSSDEDLSHLFYKEENYEPPAAKRRRLEKNSPIQDHPSSTLMPMKILPFDRDVALYSKECESEDQMAANACPISPTRLNTHEFIDLTSDNGSETDEALCVFDHVCSMMWRIIEESGNRLHLVAKALTGLPNNRINELSTFLGSYMSCLYREYARDALKHMSDDSSVIEEMDPEESHSAMLMTAMFVSWINLIQVPHGAFTAKEVNAALVMIEKDDEDQFASFLNCLNDLLKEYKRWLTFPLRVQSDESSPDIQRNRGKWKLTDVKITLTRAQKEGQERQNKQAEAKRALLASRFARGHVGKENPPRPVSFRIPMICLDPYIAQYVKSYQLSGIQFMFREIIENKREEGCLLAHTMGLGKTMQVISLLVTISNAGASEDPSIRDQIPEQLRQSKTLLLCPASLIQNWCDEFEMWSPQNHNLGKVRSIPATNPTLDRTQEICTWNDEGGILILSYNIFRNIVKEKAETNEDQSQQPANEMVKSWVLNSPTLVVVDEAQNLRNHESQIAEAASRLRTRKRIALTGTPISNGLEDYYWMVDWVAPQYLGEFPDFNDQFIKPIENGSQIDSTKSDRREALQRQELFLRIINPKVQRADMSALTNDLPPKYEYSVYFEPTTLQKAVYNILIKGVAQNEAGVRSELMSWLPLLKLCCNHPALFKTDLESRKTKSACGKQISPSSDAPVAILGFSMPVEPQVMPRSMLSELDDVFKDIPNLLDPGLSSRVAILNEILDQAIAIGDKILVFSSSIPTLKYLAEVMDGAQRKYALLQGNVTPAQRPEVVRRFNNDPSTYVFLISTKAGGLGLNIQAANRVVIFDFQFNPTWEQQAIGRAYRIGQKKKVFVYRMVAAGTVEEKIYNKTIFKSQLASRLLDDEHVARMGSKALERYLVPWQASVHKGGIDETAFATDPQMMGRLKAKCGESILSAKLCVDEIDPEDRLTAQEQQSVEDQLKLRRLHFESLGS</sequence>
<evidence type="ECO:0000259" key="12">
    <source>
        <dbReference type="PROSITE" id="PS51194"/>
    </source>
</evidence>
<evidence type="ECO:0000313" key="13">
    <source>
        <dbReference type="EMBL" id="QQK43401.1"/>
    </source>
</evidence>
<dbReference type="GO" id="GO:0004386">
    <property type="term" value="F:helicase activity"/>
    <property type="evidence" value="ECO:0007669"/>
    <property type="project" value="UniProtKB-KW"/>
</dbReference>
<protein>
    <submittedName>
        <fullName evidence="13">SNF2 family helicase/ATPase, putative</fullName>
    </submittedName>
</protein>
<evidence type="ECO:0000313" key="14">
    <source>
        <dbReference type="Proteomes" id="UP000595662"/>
    </source>
</evidence>
<dbReference type="InterPro" id="IPR014001">
    <property type="entry name" value="Helicase_ATP-bd"/>
</dbReference>
<dbReference type="Gene3D" id="1.10.150.50">
    <property type="entry name" value="Transcription Factor, Ets-1"/>
    <property type="match status" value="1"/>
</dbReference>
<dbReference type="InterPro" id="IPR001650">
    <property type="entry name" value="Helicase_C-like"/>
</dbReference>
<feature type="coiled-coil region" evidence="9">
    <location>
        <begin position="734"/>
        <end position="761"/>
    </location>
</feature>
<keyword evidence="8" id="KW-0539">Nucleus</keyword>
<evidence type="ECO:0000256" key="9">
    <source>
        <dbReference type="SAM" id="Coils"/>
    </source>
</evidence>
<feature type="compositionally biased region" description="Acidic residues" evidence="10">
    <location>
        <begin position="442"/>
        <end position="454"/>
    </location>
</feature>
<feature type="region of interest" description="Disordered" evidence="10">
    <location>
        <begin position="488"/>
        <end position="510"/>
    </location>
</feature>
<dbReference type="GeneID" id="26233356"/>
<evidence type="ECO:0000256" key="2">
    <source>
        <dbReference type="ARBA" id="ARBA00007025"/>
    </source>
</evidence>
<proteinExistence type="inferred from homology"/>
<feature type="compositionally biased region" description="Polar residues" evidence="10">
    <location>
        <begin position="499"/>
        <end position="509"/>
    </location>
</feature>
<dbReference type="RefSeq" id="XP_014534033.1">
    <property type="nucleotide sequence ID" value="XM_014678547.1"/>
</dbReference>
<dbReference type="InterPro" id="IPR013761">
    <property type="entry name" value="SAM/pointed_sf"/>
</dbReference>
<feature type="domain" description="Helicase C-terminal" evidence="12">
    <location>
        <begin position="1195"/>
        <end position="1350"/>
    </location>
</feature>
<dbReference type="PROSITE" id="PS51192">
    <property type="entry name" value="HELICASE_ATP_BIND_1"/>
    <property type="match status" value="1"/>
</dbReference>
<dbReference type="Pfam" id="PF00271">
    <property type="entry name" value="Helicase_C"/>
    <property type="match status" value="1"/>
</dbReference>
<dbReference type="InterPro" id="IPR027417">
    <property type="entry name" value="P-loop_NTPase"/>
</dbReference>
<dbReference type="InterPro" id="IPR044574">
    <property type="entry name" value="ARIP4-like"/>
</dbReference>
<dbReference type="InterPro" id="IPR000330">
    <property type="entry name" value="SNF2_N"/>
</dbReference>
<dbReference type="GO" id="GO:0005634">
    <property type="term" value="C:nucleus"/>
    <property type="evidence" value="ECO:0007669"/>
    <property type="project" value="UniProtKB-SubCell"/>
</dbReference>
<feature type="coiled-coil region" evidence="9">
    <location>
        <begin position="307"/>
        <end position="334"/>
    </location>
</feature>
<feature type="compositionally biased region" description="Acidic residues" evidence="10">
    <location>
        <begin position="389"/>
        <end position="398"/>
    </location>
</feature>
<dbReference type="OMA" id="ACACLDP"/>
<evidence type="ECO:0000256" key="10">
    <source>
        <dbReference type="SAM" id="MobiDB-lite"/>
    </source>
</evidence>
<dbReference type="Proteomes" id="UP000595662">
    <property type="component" value="Chromosome 2"/>
</dbReference>
<dbReference type="InterPro" id="IPR049730">
    <property type="entry name" value="SNF2/RAD54-like_C"/>
</dbReference>
<dbReference type="CDD" id="cd18793">
    <property type="entry name" value="SF2_C_SNF"/>
    <property type="match status" value="1"/>
</dbReference>
<keyword evidence="4" id="KW-0378">Hydrolase</keyword>
<evidence type="ECO:0000259" key="11">
    <source>
        <dbReference type="PROSITE" id="PS51192"/>
    </source>
</evidence>
<dbReference type="SMART" id="SM00487">
    <property type="entry name" value="DEXDc"/>
    <property type="match status" value="1"/>
</dbReference>
<comment type="subcellular location">
    <subcellularLocation>
        <location evidence="1">Nucleus</location>
    </subcellularLocation>
</comment>
<dbReference type="PROSITE" id="PS51194">
    <property type="entry name" value="HELICASE_CTER"/>
    <property type="match status" value="1"/>
</dbReference>
<keyword evidence="7" id="KW-0238">DNA-binding</keyword>
<dbReference type="EMBL" id="CP060775">
    <property type="protein sequence ID" value="QQK43401.1"/>
    <property type="molecule type" value="Genomic_DNA"/>
</dbReference>
<evidence type="ECO:0000256" key="5">
    <source>
        <dbReference type="ARBA" id="ARBA00022806"/>
    </source>
</evidence>
<keyword evidence="5 13" id="KW-0347">Helicase</keyword>
<name>A0A7T7BKZ7_PENDI</name>
<keyword evidence="3" id="KW-0547">Nucleotide-binding</keyword>
<dbReference type="VEuPathDB" id="FungiDB:PDIP_50390"/>
<feature type="compositionally biased region" description="Acidic residues" evidence="10">
    <location>
        <begin position="420"/>
        <end position="432"/>
    </location>
</feature>
<feature type="domain" description="Helicase ATP-binding" evidence="11">
    <location>
        <begin position="808"/>
        <end position="1010"/>
    </location>
</feature>
<gene>
    <name evidence="13" type="ORF">Pdw03_7302</name>
</gene>
<reference evidence="13 14" key="1">
    <citation type="submission" date="2020-08" db="EMBL/GenBank/DDBJ databases">
        <title>The completed genome sequence of the pathogenic ascomycete fungus Penicillium digitatum.</title>
        <authorList>
            <person name="Wang M."/>
        </authorList>
    </citation>
    <scope>NUCLEOTIDE SEQUENCE [LARGE SCALE GENOMIC DNA]</scope>
    <source>
        <strain evidence="13 14">PdW03</strain>
    </source>
</reference>
<dbReference type="PANTHER" id="PTHR45797">
    <property type="entry name" value="RAD54-LIKE"/>
    <property type="match status" value="1"/>
</dbReference>
<dbReference type="KEGG" id="pdp:PDIP_50390"/>
<accession>A0A7T7BKZ7</accession>
<dbReference type="InterPro" id="IPR038718">
    <property type="entry name" value="SNF2-like_sf"/>
</dbReference>
<evidence type="ECO:0000256" key="7">
    <source>
        <dbReference type="ARBA" id="ARBA00023125"/>
    </source>
</evidence>
<feature type="region of interest" description="Disordered" evidence="10">
    <location>
        <begin position="367"/>
        <end position="464"/>
    </location>
</feature>
<dbReference type="Pfam" id="PF24580">
    <property type="entry name" value="DUF7607"/>
    <property type="match status" value="1"/>
</dbReference>
<dbReference type="Pfam" id="PF00176">
    <property type="entry name" value="SNF2-rel_dom"/>
    <property type="match status" value="1"/>
</dbReference>
<keyword evidence="6" id="KW-0067">ATP-binding</keyword>
<dbReference type="GO" id="GO:0003677">
    <property type="term" value="F:DNA binding"/>
    <property type="evidence" value="ECO:0007669"/>
    <property type="project" value="UniProtKB-KW"/>
</dbReference>
<comment type="similarity">
    <text evidence="2">Belongs to the SNF2/RAD54 helicase family.</text>
</comment>
<evidence type="ECO:0000256" key="8">
    <source>
        <dbReference type="ARBA" id="ARBA00023242"/>
    </source>
</evidence>
<dbReference type="Gene3D" id="3.40.50.300">
    <property type="entry name" value="P-loop containing nucleotide triphosphate hydrolases"/>
    <property type="match status" value="1"/>
</dbReference>
<dbReference type="SMART" id="SM00490">
    <property type="entry name" value="HELICc"/>
    <property type="match status" value="1"/>
</dbReference>
<organism evidence="13 14">
    <name type="scientific">Penicillium digitatum</name>
    <name type="common">Green mold</name>
    <dbReference type="NCBI Taxonomy" id="36651"/>
    <lineage>
        <taxon>Eukaryota</taxon>
        <taxon>Fungi</taxon>
        <taxon>Dikarya</taxon>
        <taxon>Ascomycota</taxon>
        <taxon>Pezizomycotina</taxon>
        <taxon>Eurotiomycetes</taxon>
        <taxon>Eurotiomycetidae</taxon>
        <taxon>Eurotiales</taxon>
        <taxon>Aspergillaceae</taxon>
        <taxon>Penicillium</taxon>
    </lineage>
</organism>
<evidence type="ECO:0000256" key="3">
    <source>
        <dbReference type="ARBA" id="ARBA00022741"/>
    </source>
</evidence>
<dbReference type="InterPro" id="IPR056026">
    <property type="entry name" value="DUF7607"/>
</dbReference>
<keyword evidence="9" id="KW-0175">Coiled coil</keyword>
<dbReference type="Gene3D" id="3.40.50.10810">
    <property type="entry name" value="Tandem AAA-ATPase domain"/>
    <property type="match status" value="1"/>
</dbReference>
<dbReference type="SUPFAM" id="SSF47769">
    <property type="entry name" value="SAM/Pointed domain"/>
    <property type="match status" value="1"/>
</dbReference>
<dbReference type="GO" id="GO:0005524">
    <property type="term" value="F:ATP binding"/>
    <property type="evidence" value="ECO:0007669"/>
    <property type="project" value="UniProtKB-KW"/>
</dbReference>
<dbReference type="GO" id="GO:0016887">
    <property type="term" value="F:ATP hydrolysis activity"/>
    <property type="evidence" value="ECO:0007669"/>
    <property type="project" value="InterPro"/>
</dbReference>
<dbReference type="SUPFAM" id="SSF52540">
    <property type="entry name" value="P-loop containing nucleoside triphosphate hydrolases"/>
    <property type="match status" value="2"/>
</dbReference>
<evidence type="ECO:0000256" key="4">
    <source>
        <dbReference type="ARBA" id="ARBA00022801"/>
    </source>
</evidence>
<evidence type="ECO:0000256" key="1">
    <source>
        <dbReference type="ARBA" id="ARBA00004123"/>
    </source>
</evidence>
<evidence type="ECO:0000256" key="6">
    <source>
        <dbReference type="ARBA" id="ARBA00022840"/>
    </source>
</evidence>
<dbReference type="PANTHER" id="PTHR45797:SF1">
    <property type="entry name" value="HELICASE ARIP4"/>
    <property type="match status" value="1"/>
</dbReference>
<feature type="region of interest" description="Disordered" evidence="10">
    <location>
        <begin position="222"/>
        <end position="250"/>
    </location>
</feature>